<evidence type="ECO:0000313" key="2">
    <source>
        <dbReference type="Proteomes" id="UP001152300"/>
    </source>
</evidence>
<evidence type="ECO:0000313" key="1">
    <source>
        <dbReference type="EMBL" id="KAJ8070555.1"/>
    </source>
</evidence>
<proteinExistence type="predicted"/>
<sequence length="106" mass="11604">MVGLCEAITFRINGSTPELGSRVQAARWTYFSTYFGECDRFSCTALHRKILLWKVTGRDVKSLGIVCMPHTSPGVPNVHSTVEVVNANGKIAFMVHVGASVNAHRV</sequence>
<protein>
    <submittedName>
        <fullName evidence="1">Uncharacterized protein</fullName>
    </submittedName>
</protein>
<keyword evidence="2" id="KW-1185">Reference proteome</keyword>
<gene>
    <name evidence="1" type="ORF">OCU04_000929</name>
</gene>
<name>A0A9X0AXM1_9HELO</name>
<comment type="caution">
    <text evidence="1">The sequence shown here is derived from an EMBL/GenBank/DDBJ whole genome shotgun (WGS) entry which is preliminary data.</text>
</comment>
<dbReference type="EMBL" id="JAPEIS010000001">
    <property type="protein sequence ID" value="KAJ8070555.1"/>
    <property type="molecule type" value="Genomic_DNA"/>
</dbReference>
<organism evidence="1 2">
    <name type="scientific">Sclerotinia nivalis</name>
    <dbReference type="NCBI Taxonomy" id="352851"/>
    <lineage>
        <taxon>Eukaryota</taxon>
        <taxon>Fungi</taxon>
        <taxon>Dikarya</taxon>
        <taxon>Ascomycota</taxon>
        <taxon>Pezizomycotina</taxon>
        <taxon>Leotiomycetes</taxon>
        <taxon>Helotiales</taxon>
        <taxon>Sclerotiniaceae</taxon>
        <taxon>Sclerotinia</taxon>
    </lineage>
</organism>
<dbReference type="AlphaFoldDB" id="A0A9X0AXM1"/>
<dbReference type="Proteomes" id="UP001152300">
    <property type="component" value="Unassembled WGS sequence"/>
</dbReference>
<reference evidence="1" key="1">
    <citation type="submission" date="2022-11" db="EMBL/GenBank/DDBJ databases">
        <title>Genome Resource of Sclerotinia nivalis Strain SnTB1, a Plant Pathogen Isolated from American Ginseng.</title>
        <authorList>
            <person name="Fan S."/>
        </authorList>
    </citation>
    <scope>NUCLEOTIDE SEQUENCE</scope>
    <source>
        <strain evidence="1">SnTB1</strain>
    </source>
</reference>
<accession>A0A9X0AXM1</accession>